<dbReference type="SMART" id="SM00388">
    <property type="entry name" value="HisKA"/>
    <property type="match status" value="1"/>
</dbReference>
<dbReference type="Gene3D" id="3.30.565.10">
    <property type="entry name" value="Histidine kinase-like ATPase, C-terminal domain"/>
    <property type="match status" value="1"/>
</dbReference>
<dbReference type="Pfam" id="PF00512">
    <property type="entry name" value="HisKA"/>
    <property type="match status" value="1"/>
</dbReference>
<dbReference type="Gene3D" id="1.10.287.130">
    <property type="match status" value="1"/>
</dbReference>
<feature type="coiled-coil region" evidence="5">
    <location>
        <begin position="146"/>
        <end position="176"/>
    </location>
</feature>
<dbReference type="PANTHER" id="PTHR43065">
    <property type="entry name" value="SENSOR HISTIDINE KINASE"/>
    <property type="match status" value="1"/>
</dbReference>
<dbReference type="InterPro" id="IPR036890">
    <property type="entry name" value="HATPase_C_sf"/>
</dbReference>
<reference evidence="8 9" key="1">
    <citation type="submission" date="2014-10" db="EMBL/GenBank/DDBJ databases">
        <title>Draft genome sequence of Novosphingobium subterraneum DSM 12447.</title>
        <authorList>
            <person name="Gan H.M."/>
            <person name="Gan H.Y."/>
            <person name="Savka M.A."/>
        </authorList>
    </citation>
    <scope>NUCLEOTIDE SEQUENCE [LARGE SCALE GENOMIC DNA]</scope>
    <source>
        <strain evidence="8 9">DSM 12447</strain>
    </source>
</reference>
<dbReference type="GO" id="GO:0000155">
    <property type="term" value="F:phosphorelay sensor kinase activity"/>
    <property type="evidence" value="ECO:0007669"/>
    <property type="project" value="InterPro"/>
</dbReference>
<keyword evidence="5" id="KW-0175">Coiled coil</keyword>
<dbReference type="PATRIC" id="fig|48936.3.peg.4227"/>
<evidence type="ECO:0000256" key="1">
    <source>
        <dbReference type="ARBA" id="ARBA00000085"/>
    </source>
</evidence>
<accession>A0A0B8ZW72</accession>
<dbReference type="PRINTS" id="PR00344">
    <property type="entry name" value="BCTRLSENSOR"/>
</dbReference>
<dbReference type="InterPro" id="IPR005467">
    <property type="entry name" value="His_kinase_dom"/>
</dbReference>
<evidence type="ECO:0000313" key="9">
    <source>
        <dbReference type="Proteomes" id="UP000031338"/>
    </source>
</evidence>
<dbReference type="SMART" id="SM00448">
    <property type="entry name" value="REC"/>
    <property type="match status" value="1"/>
</dbReference>
<dbReference type="InterPro" id="IPR004358">
    <property type="entry name" value="Sig_transdc_His_kin-like_C"/>
</dbReference>
<dbReference type="SUPFAM" id="SSF55874">
    <property type="entry name" value="ATPase domain of HSP90 chaperone/DNA topoisomerase II/histidine kinase"/>
    <property type="match status" value="1"/>
</dbReference>
<proteinExistence type="predicted"/>
<dbReference type="InterPro" id="IPR011006">
    <property type="entry name" value="CheY-like_superfamily"/>
</dbReference>
<dbReference type="InterPro" id="IPR035965">
    <property type="entry name" value="PAS-like_dom_sf"/>
</dbReference>
<evidence type="ECO:0000256" key="2">
    <source>
        <dbReference type="ARBA" id="ARBA00012438"/>
    </source>
</evidence>
<feature type="domain" description="Response regulatory" evidence="7">
    <location>
        <begin position="428"/>
        <end position="545"/>
    </location>
</feature>
<dbReference type="EC" id="2.7.13.3" evidence="2"/>
<feature type="domain" description="Histidine kinase" evidence="6">
    <location>
        <begin position="182"/>
        <end position="406"/>
    </location>
</feature>
<protein>
    <recommendedName>
        <fullName evidence="2">histidine kinase</fullName>
        <ecNumber evidence="2">2.7.13.3</ecNumber>
    </recommendedName>
</protein>
<dbReference type="InterPro" id="IPR036097">
    <property type="entry name" value="HisK_dim/P_sf"/>
</dbReference>
<dbReference type="SMART" id="SM00387">
    <property type="entry name" value="HATPase_c"/>
    <property type="match status" value="1"/>
</dbReference>
<comment type="caution">
    <text evidence="8">The sequence shown here is derived from an EMBL/GenBank/DDBJ whole genome shotgun (WGS) entry which is preliminary data.</text>
</comment>
<comment type="catalytic activity">
    <reaction evidence="1">
        <text>ATP + protein L-histidine = ADP + protein N-phospho-L-histidine.</text>
        <dbReference type="EC" id="2.7.13.3"/>
    </reaction>
</comment>
<dbReference type="PANTHER" id="PTHR43065:SF42">
    <property type="entry name" value="TWO-COMPONENT SENSOR PPRA"/>
    <property type="match status" value="1"/>
</dbReference>
<evidence type="ECO:0000313" key="8">
    <source>
        <dbReference type="EMBL" id="KHS42515.1"/>
    </source>
</evidence>
<keyword evidence="8" id="KW-0418">Kinase</keyword>
<evidence type="ECO:0000256" key="3">
    <source>
        <dbReference type="ARBA" id="ARBA00022553"/>
    </source>
</evidence>
<feature type="modified residue" description="4-aspartylphosphate" evidence="4">
    <location>
        <position position="478"/>
    </location>
</feature>
<dbReference type="InterPro" id="IPR003594">
    <property type="entry name" value="HATPase_dom"/>
</dbReference>
<evidence type="ECO:0000259" key="7">
    <source>
        <dbReference type="PROSITE" id="PS50110"/>
    </source>
</evidence>
<dbReference type="SUPFAM" id="SSF52172">
    <property type="entry name" value="CheY-like"/>
    <property type="match status" value="1"/>
</dbReference>
<dbReference type="Pfam" id="PF02518">
    <property type="entry name" value="HATPase_c"/>
    <property type="match status" value="1"/>
</dbReference>
<dbReference type="Gene3D" id="3.40.50.2300">
    <property type="match status" value="1"/>
</dbReference>
<dbReference type="Proteomes" id="UP000031338">
    <property type="component" value="Unassembled WGS sequence"/>
</dbReference>
<gene>
    <name evidence="8" type="ORF">NJ75_04199</name>
</gene>
<dbReference type="PROSITE" id="PS50110">
    <property type="entry name" value="RESPONSE_REGULATORY"/>
    <property type="match status" value="1"/>
</dbReference>
<evidence type="ECO:0000259" key="6">
    <source>
        <dbReference type="PROSITE" id="PS50109"/>
    </source>
</evidence>
<dbReference type="Pfam" id="PF00072">
    <property type="entry name" value="Response_reg"/>
    <property type="match status" value="1"/>
</dbReference>
<dbReference type="AlphaFoldDB" id="A0A0B8ZW72"/>
<organism evidence="8 9">
    <name type="scientific">Novosphingobium subterraneum</name>
    <dbReference type="NCBI Taxonomy" id="48936"/>
    <lineage>
        <taxon>Bacteria</taxon>
        <taxon>Pseudomonadati</taxon>
        <taxon>Pseudomonadota</taxon>
        <taxon>Alphaproteobacteria</taxon>
        <taxon>Sphingomonadales</taxon>
        <taxon>Sphingomonadaceae</taxon>
        <taxon>Novosphingobium</taxon>
    </lineage>
</organism>
<dbReference type="Gene3D" id="3.30.450.20">
    <property type="entry name" value="PAS domain"/>
    <property type="match status" value="1"/>
</dbReference>
<name>A0A0B8ZW72_9SPHN</name>
<dbReference type="CDD" id="cd00082">
    <property type="entry name" value="HisKA"/>
    <property type="match status" value="1"/>
</dbReference>
<dbReference type="STRING" id="48936.NJ75_04199"/>
<keyword evidence="3 4" id="KW-0597">Phosphoprotein</keyword>
<dbReference type="RefSeq" id="WP_230487726.1">
    <property type="nucleotide sequence ID" value="NZ_JRVC01000029.1"/>
</dbReference>
<dbReference type="SUPFAM" id="SSF47384">
    <property type="entry name" value="Homodimeric domain of signal transducing histidine kinase"/>
    <property type="match status" value="1"/>
</dbReference>
<evidence type="ECO:0000256" key="4">
    <source>
        <dbReference type="PROSITE-ProRule" id="PRU00169"/>
    </source>
</evidence>
<keyword evidence="9" id="KW-1185">Reference proteome</keyword>
<keyword evidence="8" id="KW-0808">Transferase</keyword>
<dbReference type="InterPro" id="IPR003661">
    <property type="entry name" value="HisK_dim/P_dom"/>
</dbReference>
<sequence length="563" mass="61367">MKDGVAVADPSFRAPAVGHEIYRILFENMDDGFCVIKFLDGPHGPLSDYVHVLANPAYERHTGIPNVVGQHLRDMVPDEADDWIAFYGKVLHTGEPIRFRNELVATNRHLEVSSFRIGTFEDRLVAVLFKDVTERVRAEGALHQLNETLEQRIADALAQREQAENALRQAQKMEAVGQLTGGLAHDFNNLLAGITGAFELVGRRVNQGRSDEVPRYVEAGLGAAQRAAALTHRLLAFSRRQTLSPRATHANRLIEDFIELVRRTMGPQIAVQTDLDPALWLALVDANQLENALLNLCINARDAMPDGGTLAISTLNLALDEDDARSRGLPSGDYMTITVSDSGVGIADEDLDRVFEPFFTTKPTGKGTGLGLSMVYGFARQSNGIVRIRSTQGVGTQVRIYLPRHDAALEDVVEHADIRGLDTPPDATVLVVDDEPTVRMMMLDALAMIGMRCIEAADGAAALAVLDRYPDIDLLVTDVGLPGGLNGRQVADEARRRLPDLGVLFVTGYADSVVLQNDARLEDRTAVLTKPFPIEELQRQAARLLAGNLADPSAVPFPAVSSL</sequence>
<dbReference type="PROSITE" id="PS50109">
    <property type="entry name" value="HIS_KIN"/>
    <property type="match status" value="1"/>
</dbReference>
<dbReference type="SUPFAM" id="SSF55785">
    <property type="entry name" value="PYP-like sensor domain (PAS domain)"/>
    <property type="match status" value="1"/>
</dbReference>
<dbReference type="InterPro" id="IPR001789">
    <property type="entry name" value="Sig_transdc_resp-reg_receiver"/>
</dbReference>
<dbReference type="EMBL" id="JRVC01000029">
    <property type="protein sequence ID" value="KHS42515.1"/>
    <property type="molecule type" value="Genomic_DNA"/>
</dbReference>
<evidence type="ECO:0000256" key="5">
    <source>
        <dbReference type="SAM" id="Coils"/>
    </source>
</evidence>